<dbReference type="EMBL" id="FCOB02000026">
    <property type="protein sequence ID" value="SAK88477.1"/>
    <property type="molecule type" value="Genomic_DNA"/>
</dbReference>
<gene>
    <name evidence="2" type="ORF">AWB83_04944</name>
</gene>
<accession>A0A158D3R4</accession>
<evidence type="ECO:0000256" key="1">
    <source>
        <dbReference type="SAM" id="MobiDB-lite"/>
    </source>
</evidence>
<feature type="region of interest" description="Disordered" evidence="1">
    <location>
        <begin position="1"/>
        <end position="42"/>
    </location>
</feature>
<evidence type="ECO:0000313" key="2">
    <source>
        <dbReference type="EMBL" id="SAK88477.1"/>
    </source>
</evidence>
<protein>
    <submittedName>
        <fullName evidence="2">Uncharacterized protein</fullName>
    </submittedName>
</protein>
<comment type="caution">
    <text evidence="2">The sequence shown here is derived from an EMBL/GenBank/DDBJ whole genome shotgun (WGS) entry which is preliminary data.</text>
</comment>
<name>A0A158D3R4_9BURK</name>
<reference evidence="2" key="1">
    <citation type="submission" date="2016-01" db="EMBL/GenBank/DDBJ databases">
        <authorList>
            <person name="Peeters C."/>
        </authorList>
    </citation>
    <scope>NUCLEOTIDE SEQUENCE [LARGE SCALE GENOMIC DNA]</scope>
    <source>
        <strain evidence="2">LMG 29326</strain>
    </source>
</reference>
<keyword evidence="3" id="KW-1185">Reference proteome</keyword>
<proteinExistence type="predicted"/>
<evidence type="ECO:0000313" key="3">
    <source>
        <dbReference type="Proteomes" id="UP000054978"/>
    </source>
</evidence>
<sequence>MNEAPLAGNYFGPANYAPNRSDISHEDISETPDGSQFVPIAA</sequence>
<organism evidence="2 3">
    <name type="scientific">Caballeronia ptereochthonis</name>
    <dbReference type="NCBI Taxonomy" id="1777144"/>
    <lineage>
        <taxon>Bacteria</taxon>
        <taxon>Pseudomonadati</taxon>
        <taxon>Pseudomonadota</taxon>
        <taxon>Betaproteobacteria</taxon>
        <taxon>Burkholderiales</taxon>
        <taxon>Burkholderiaceae</taxon>
        <taxon>Caballeronia</taxon>
    </lineage>
</organism>
<dbReference type="Proteomes" id="UP000054978">
    <property type="component" value="Unassembled WGS sequence"/>
</dbReference>
<dbReference type="AlphaFoldDB" id="A0A158D3R4"/>